<dbReference type="Proteomes" id="UP000092086">
    <property type="component" value="Unassembled WGS sequence"/>
</dbReference>
<dbReference type="EMBL" id="LZIT01000075">
    <property type="protein sequence ID" value="OBG42588.1"/>
    <property type="molecule type" value="Genomic_DNA"/>
</dbReference>
<sequence length="339" mass="30627">MRIAVLGAAASAFVGGTLAVTPLTSVSTPLPATGTCGKGVVCEKVASVIMPEAPAPSGEGVPAAQAGGPVTPFSEAANVIAPPGPPAPGGGPAAAGAVPGIGGSPGAGIGGAPGAGVPGAGLGLPADLGGLPDPALVLPALAGLPAAAAIPNDAAVALSVVQGVVGVGGSVVGIGTGAVGALSTAAIALVYLKSAGLLPANFTLGVPAIPGIGLPFQNAAAAIPGAAAAIPGAAAAIPAVTAAASHVALPPLPAAPALPALPPLPAGPPPLPALPPLPAGPPALPALPAAPALPALPPLPAGPPALPALPAPPPLPGPPPIGLPRLCTPGFGPIGICSG</sequence>
<name>A0ABD6P3U6_9MYCO</name>
<evidence type="ECO:0008006" key="4">
    <source>
        <dbReference type="Google" id="ProtNLM"/>
    </source>
</evidence>
<feature type="signal peptide" evidence="1">
    <location>
        <begin position="1"/>
        <end position="19"/>
    </location>
</feature>
<dbReference type="RefSeq" id="WP_068207201.1">
    <property type="nucleotide sequence ID" value="NZ_LZIT01000075.1"/>
</dbReference>
<gene>
    <name evidence="2" type="ORF">A5672_11325</name>
</gene>
<dbReference type="AlphaFoldDB" id="A0ABD6P3U6"/>
<comment type="caution">
    <text evidence="2">The sequence shown here is derived from an EMBL/GenBank/DDBJ whole genome shotgun (WGS) entry which is preliminary data.</text>
</comment>
<accession>A0ABD6P3U6</accession>
<feature type="chain" id="PRO_5044894715" description="Beta-xylosidase" evidence="1">
    <location>
        <begin position="20"/>
        <end position="339"/>
    </location>
</feature>
<organism evidence="2 3">
    <name type="scientific">Mycobacterium alsense</name>
    <dbReference type="NCBI Taxonomy" id="324058"/>
    <lineage>
        <taxon>Bacteria</taxon>
        <taxon>Bacillati</taxon>
        <taxon>Actinomycetota</taxon>
        <taxon>Actinomycetes</taxon>
        <taxon>Mycobacteriales</taxon>
        <taxon>Mycobacteriaceae</taxon>
        <taxon>Mycobacterium</taxon>
    </lineage>
</organism>
<reference evidence="2 3" key="1">
    <citation type="submission" date="2016-06" db="EMBL/GenBank/DDBJ databases">
        <authorList>
            <person name="Sutton G."/>
            <person name="Brinkac L."/>
            <person name="Sanka R."/>
            <person name="Adams M."/>
            <person name="Lau E."/>
            <person name="Sam S."/>
            <person name="Sreng N."/>
            <person name="Him V."/>
            <person name="Kerleguer A."/>
            <person name="Cheng S."/>
        </authorList>
    </citation>
    <scope>NUCLEOTIDE SEQUENCE [LARGE SCALE GENOMIC DNA]</scope>
    <source>
        <strain evidence="2 3">E2978</strain>
    </source>
</reference>
<keyword evidence="1" id="KW-0732">Signal</keyword>
<protein>
    <recommendedName>
        <fullName evidence="4">Beta-xylosidase</fullName>
    </recommendedName>
</protein>
<evidence type="ECO:0000256" key="1">
    <source>
        <dbReference type="SAM" id="SignalP"/>
    </source>
</evidence>
<evidence type="ECO:0000313" key="3">
    <source>
        <dbReference type="Proteomes" id="UP000092086"/>
    </source>
</evidence>
<proteinExistence type="predicted"/>
<evidence type="ECO:0000313" key="2">
    <source>
        <dbReference type="EMBL" id="OBG42588.1"/>
    </source>
</evidence>